<dbReference type="GeneID" id="93648077"/>
<dbReference type="Pfam" id="PF03153">
    <property type="entry name" value="TFIIA"/>
    <property type="match status" value="1"/>
</dbReference>
<protein>
    <submittedName>
        <fullName evidence="6">Transcription initiation factor TFIIA large subunit</fullName>
    </submittedName>
</protein>
<dbReference type="GO" id="GO:0006367">
    <property type="term" value="P:transcription initiation at RNA polymerase II promoter"/>
    <property type="evidence" value="ECO:0007669"/>
    <property type="project" value="InterPro"/>
</dbReference>
<comment type="subcellular location">
    <subcellularLocation>
        <location evidence="1">Nucleus</location>
    </subcellularLocation>
</comment>
<accession>A0A177EDV1</accession>
<dbReference type="Proteomes" id="UP000185944">
    <property type="component" value="Unassembled WGS sequence"/>
</dbReference>
<reference evidence="6 7" key="1">
    <citation type="submission" date="2016-02" db="EMBL/GenBank/DDBJ databases">
        <title>Discovery of a natural microsporidian pathogen with a broad tissue tropism in Caenorhabditis elegans.</title>
        <authorList>
            <person name="Luallen R.J."/>
            <person name="Reinke A.W."/>
            <person name="Tong L."/>
            <person name="Botts M.R."/>
            <person name="Felix M.-A."/>
            <person name="Troemel E.R."/>
        </authorList>
    </citation>
    <scope>NUCLEOTIDE SEQUENCE [LARGE SCALE GENOMIC DNA]</scope>
    <source>
        <strain evidence="6 7">JUm2807</strain>
    </source>
</reference>
<dbReference type="InterPro" id="IPR004855">
    <property type="entry name" value="TFIIA_asu/bsu"/>
</dbReference>
<organism evidence="6 7">
    <name type="scientific">Nematocida displodere</name>
    <dbReference type="NCBI Taxonomy" id="1805483"/>
    <lineage>
        <taxon>Eukaryota</taxon>
        <taxon>Fungi</taxon>
        <taxon>Fungi incertae sedis</taxon>
        <taxon>Microsporidia</taxon>
        <taxon>Nematocida</taxon>
    </lineage>
</organism>
<evidence type="ECO:0000256" key="2">
    <source>
        <dbReference type="ARBA" id="ARBA00010059"/>
    </source>
</evidence>
<dbReference type="PANTHER" id="PTHR12694:SF8">
    <property type="entry name" value="TRANSCRIPTION INITIATION FACTOR IIA SUBUNIT 1"/>
    <property type="match status" value="1"/>
</dbReference>
<evidence type="ECO:0000256" key="3">
    <source>
        <dbReference type="ARBA" id="ARBA00023163"/>
    </source>
</evidence>
<keyword evidence="6" id="KW-0396">Initiation factor</keyword>
<dbReference type="GO" id="GO:0005672">
    <property type="term" value="C:transcription factor TFIIA complex"/>
    <property type="evidence" value="ECO:0007669"/>
    <property type="project" value="InterPro"/>
</dbReference>
<dbReference type="PANTHER" id="PTHR12694">
    <property type="entry name" value="TRANSCRIPTION INITIATION FACTOR IIA SUBUNIT 1"/>
    <property type="match status" value="1"/>
</dbReference>
<dbReference type="InterPro" id="IPR009088">
    <property type="entry name" value="TFIIA_b-brl"/>
</dbReference>
<comment type="caution">
    <text evidence="6">The sequence shown here is derived from an EMBL/GenBank/DDBJ whole genome shotgun (WGS) entry which is preliminary data.</text>
</comment>
<proteinExistence type="inferred from homology"/>
<evidence type="ECO:0000256" key="5">
    <source>
        <dbReference type="SAM" id="MobiDB-lite"/>
    </source>
</evidence>
<dbReference type="EMBL" id="LTDL01000037">
    <property type="protein sequence ID" value="OAG30144.1"/>
    <property type="molecule type" value="Genomic_DNA"/>
</dbReference>
<dbReference type="SUPFAM" id="SSF47396">
    <property type="entry name" value="Transcription factor IIA (TFIIA), alpha-helical domain"/>
    <property type="match status" value="1"/>
</dbReference>
<evidence type="ECO:0000256" key="1">
    <source>
        <dbReference type="ARBA" id="ARBA00004123"/>
    </source>
</evidence>
<dbReference type="VEuPathDB" id="MicrosporidiaDB:NEDG_01727"/>
<dbReference type="SUPFAM" id="SSF50784">
    <property type="entry name" value="Transcription factor IIA (TFIIA), beta-barrel domain"/>
    <property type="match status" value="1"/>
</dbReference>
<keyword evidence="7" id="KW-1185">Reference proteome</keyword>
<keyword evidence="3" id="KW-0804">Transcription</keyword>
<evidence type="ECO:0000256" key="4">
    <source>
        <dbReference type="ARBA" id="ARBA00023242"/>
    </source>
</evidence>
<dbReference type="Gene3D" id="1.10.287.100">
    <property type="match status" value="1"/>
</dbReference>
<name>A0A177EDV1_9MICR</name>
<gene>
    <name evidence="6" type="ORF">NEDG_01727</name>
</gene>
<feature type="region of interest" description="Disordered" evidence="5">
    <location>
        <begin position="89"/>
        <end position="116"/>
    </location>
</feature>
<dbReference type="AlphaFoldDB" id="A0A177EDV1"/>
<dbReference type="GO" id="GO:0003743">
    <property type="term" value="F:translation initiation factor activity"/>
    <property type="evidence" value="ECO:0007669"/>
    <property type="project" value="UniProtKB-KW"/>
</dbReference>
<dbReference type="RefSeq" id="XP_067544619.1">
    <property type="nucleotide sequence ID" value="XM_067689145.1"/>
</dbReference>
<dbReference type="OrthoDB" id="6275927at2759"/>
<evidence type="ECO:0000313" key="6">
    <source>
        <dbReference type="EMBL" id="OAG30144.1"/>
    </source>
</evidence>
<evidence type="ECO:0000313" key="7">
    <source>
        <dbReference type="Proteomes" id="UP000185944"/>
    </source>
</evidence>
<dbReference type="STRING" id="1805483.A0A177EDV1"/>
<sequence>MSSEVPRVYRELIEEVIRSTDEDNYRIGIDKTVLEEIKNTWIAKICEYTDIGEYKIRHSYQEARVPADGYYDSAYGYPDYAYRDYPYPYYPDRDDKDEKKEGRYDQYDGMSDATPALEEELDSNDLTESDCGVDNEESTKNVMLCLFDKVTRVKDKRRCTLKHGFLSIGRTDYTFNMASGDLEW</sequence>
<keyword evidence="4" id="KW-0539">Nucleus</keyword>
<dbReference type="CDD" id="cd07976">
    <property type="entry name" value="TFIIA_alpha_beta_like"/>
    <property type="match status" value="1"/>
</dbReference>
<dbReference type="Gene3D" id="2.30.18.10">
    <property type="entry name" value="Transcription factor IIA (TFIIA), beta-barrel domain"/>
    <property type="match status" value="1"/>
</dbReference>
<keyword evidence="6" id="KW-0648">Protein biosynthesis</keyword>
<feature type="compositionally biased region" description="Basic and acidic residues" evidence="5">
    <location>
        <begin position="91"/>
        <end position="106"/>
    </location>
</feature>
<dbReference type="SMART" id="SM01371">
    <property type="entry name" value="TFIIA"/>
    <property type="match status" value="1"/>
</dbReference>
<comment type="similarity">
    <text evidence="2">Belongs to the TFIIA subunit 1 family.</text>
</comment>